<evidence type="ECO:0000256" key="1">
    <source>
        <dbReference type="SAM" id="SignalP"/>
    </source>
</evidence>
<dbReference type="EMBL" id="CP014263">
    <property type="protein sequence ID" value="AQG81499.1"/>
    <property type="molecule type" value="Genomic_DNA"/>
</dbReference>
<dbReference type="PROSITE" id="PS51257">
    <property type="entry name" value="PROKAR_LIPOPROTEIN"/>
    <property type="match status" value="1"/>
</dbReference>
<evidence type="ECO:0008006" key="4">
    <source>
        <dbReference type="Google" id="ProtNLM"/>
    </source>
</evidence>
<organism evidence="2 3">
    <name type="scientific">Spirosoma montaniterrae</name>
    <dbReference type="NCBI Taxonomy" id="1178516"/>
    <lineage>
        <taxon>Bacteria</taxon>
        <taxon>Pseudomonadati</taxon>
        <taxon>Bacteroidota</taxon>
        <taxon>Cytophagia</taxon>
        <taxon>Cytophagales</taxon>
        <taxon>Cytophagaceae</taxon>
        <taxon>Spirosoma</taxon>
    </lineage>
</organism>
<keyword evidence="3" id="KW-1185">Reference proteome</keyword>
<accession>A0A1P9X1J0</accession>
<dbReference type="RefSeq" id="WP_077132960.1">
    <property type="nucleotide sequence ID" value="NZ_CP014263.1"/>
</dbReference>
<sequence length="66" mass="7189">MKKYSTTLIGLVLFAACYALVRQQNNKLNARQAEEQSASAQAVAQPTIPASQTASAPTFAYRLVRM</sequence>
<dbReference type="Proteomes" id="UP000187941">
    <property type="component" value="Chromosome"/>
</dbReference>
<feature type="chain" id="PRO_5013111780" description="Lipoprotein" evidence="1">
    <location>
        <begin position="20"/>
        <end position="66"/>
    </location>
</feature>
<evidence type="ECO:0000313" key="3">
    <source>
        <dbReference type="Proteomes" id="UP000187941"/>
    </source>
</evidence>
<evidence type="ECO:0000313" key="2">
    <source>
        <dbReference type="EMBL" id="AQG81499.1"/>
    </source>
</evidence>
<feature type="signal peptide" evidence="1">
    <location>
        <begin position="1"/>
        <end position="19"/>
    </location>
</feature>
<dbReference type="STRING" id="1178516.AWR27_20585"/>
<dbReference type="KEGG" id="smon:AWR27_20585"/>
<dbReference type="AlphaFoldDB" id="A0A1P9X1J0"/>
<name>A0A1P9X1J0_9BACT</name>
<keyword evidence="1" id="KW-0732">Signal</keyword>
<proteinExistence type="predicted"/>
<protein>
    <recommendedName>
        <fullName evidence="4">Lipoprotein</fullName>
    </recommendedName>
</protein>
<gene>
    <name evidence="2" type="ORF">AWR27_20585</name>
</gene>
<reference evidence="2 3" key="1">
    <citation type="submission" date="2016-01" db="EMBL/GenBank/DDBJ databases">
        <authorList>
            <person name="Oliw E.H."/>
        </authorList>
    </citation>
    <scope>NUCLEOTIDE SEQUENCE [LARGE SCALE GENOMIC DNA]</scope>
    <source>
        <strain evidence="2 3">DY10</strain>
    </source>
</reference>